<keyword evidence="2" id="KW-1185">Reference proteome</keyword>
<reference evidence="1 2" key="1">
    <citation type="submission" date="2018-05" db="EMBL/GenBank/DDBJ databases">
        <authorList>
            <person name="Datahose"/>
        </authorList>
    </citation>
    <scope>NUCLEOTIDE SEQUENCE</scope>
</reference>
<dbReference type="STRING" id="8154.ENSACLP00000024950"/>
<sequence>MKSKDINDLREAIVAPHQSGKGYKVISKQSEIDHSVIYKWKTPKTYTKLSGGPSKFTPGSDRLMLREIATNNRTTLQKRLGQN</sequence>
<protein>
    <submittedName>
        <fullName evidence="1">Uncharacterized protein</fullName>
    </submittedName>
</protein>
<reference evidence="2" key="2">
    <citation type="submission" date="2023-03" db="EMBL/GenBank/DDBJ databases">
        <authorList>
            <consortium name="Wellcome Sanger Institute Data Sharing"/>
        </authorList>
    </citation>
    <scope>NUCLEOTIDE SEQUENCE [LARGE SCALE GENOMIC DNA]</scope>
</reference>
<evidence type="ECO:0000313" key="2">
    <source>
        <dbReference type="Proteomes" id="UP000265100"/>
    </source>
</evidence>
<proteinExistence type="predicted"/>
<name>A0A3P8Q6A1_ASTCA</name>
<dbReference type="Ensembl" id="ENSACLT00000025549.2">
    <property type="protein sequence ID" value="ENSACLP00000024950.2"/>
    <property type="gene ID" value="ENSACLG00000016969.2"/>
</dbReference>
<accession>A0A3P8Q6A1</accession>
<evidence type="ECO:0000313" key="1">
    <source>
        <dbReference type="Ensembl" id="ENSACLP00000024950.2"/>
    </source>
</evidence>
<dbReference type="AlphaFoldDB" id="A0A3P8Q6A1"/>
<dbReference type="GeneTree" id="ENSGT00970000193614"/>
<dbReference type="Proteomes" id="UP000265100">
    <property type="component" value="Chromosome 4"/>
</dbReference>
<reference evidence="1" key="4">
    <citation type="submission" date="2025-09" db="UniProtKB">
        <authorList>
            <consortium name="Ensembl"/>
        </authorList>
    </citation>
    <scope>IDENTIFICATION</scope>
</reference>
<dbReference type="InterPro" id="IPR036388">
    <property type="entry name" value="WH-like_DNA-bd_sf"/>
</dbReference>
<dbReference type="OMA" id="TISKQFG"/>
<dbReference type="Gene3D" id="1.10.10.10">
    <property type="entry name" value="Winged helix-like DNA-binding domain superfamily/Winged helix DNA-binding domain"/>
    <property type="match status" value="1"/>
</dbReference>
<organism evidence="1 2">
    <name type="scientific">Astatotilapia calliptera</name>
    <name type="common">Eastern happy</name>
    <name type="synonym">Chromis callipterus</name>
    <dbReference type="NCBI Taxonomy" id="8154"/>
    <lineage>
        <taxon>Eukaryota</taxon>
        <taxon>Metazoa</taxon>
        <taxon>Chordata</taxon>
        <taxon>Craniata</taxon>
        <taxon>Vertebrata</taxon>
        <taxon>Euteleostomi</taxon>
        <taxon>Actinopterygii</taxon>
        <taxon>Neopterygii</taxon>
        <taxon>Teleostei</taxon>
        <taxon>Neoteleostei</taxon>
        <taxon>Acanthomorphata</taxon>
        <taxon>Ovalentaria</taxon>
        <taxon>Cichlomorphae</taxon>
        <taxon>Cichliformes</taxon>
        <taxon>Cichlidae</taxon>
        <taxon>African cichlids</taxon>
        <taxon>Pseudocrenilabrinae</taxon>
        <taxon>Haplochromini</taxon>
        <taxon>Astatotilapia</taxon>
    </lineage>
</organism>
<reference evidence="1" key="3">
    <citation type="submission" date="2025-08" db="UniProtKB">
        <authorList>
            <consortium name="Ensembl"/>
        </authorList>
    </citation>
    <scope>IDENTIFICATION</scope>
</reference>